<dbReference type="PANTHER" id="PTHR45627:SF8">
    <property type="entry name" value="ADENYLATE CYCLASE TYPE 9"/>
    <property type="match status" value="1"/>
</dbReference>
<dbReference type="EMBL" id="KB632433">
    <property type="protein sequence ID" value="ERL95567.1"/>
    <property type="molecule type" value="Genomic_DNA"/>
</dbReference>
<protein>
    <recommendedName>
        <fullName evidence="19">Adenylate cyclase type 9</fullName>
        <ecNumber evidence="5">4.6.1.1</ecNumber>
    </recommendedName>
    <alternativeName>
        <fullName evidence="22">ATP pyrophosphate-lyase 9</fullName>
    </alternativeName>
    <alternativeName>
        <fullName evidence="20">Adenylate cyclase type IX</fullName>
    </alternativeName>
    <alternativeName>
        <fullName evidence="21">Adenylyl cyclase 9</fullName>
    </alternativeName>
</protein>
<reference evidence="27 28" key="1">
    <citation type="journal article" date="2013" name="Genome Biol.">
        <title>Draft genome of the mountain pine beetle, Dendroctonus ponderosae Hopkins, a major forest pest.</title>
        <authorList>
            <person name="Keeling C.I."/>
            <person name="Yuen M.M."/>
            <person name="Liao N.Y."/>
            <person name="Docking T.R."/>
            <person name="Chan S.K."/>
            <person name="Taylor G.A."/>
            <person name="Palmquist D.L."/>
            <person name="Jackman S.D."/>
            <person name="Nguyen A."/>
            <person name="Li M."/>
            <person name="Henderson H."/>
            <person name="Janes J.K."/>
            <person name="Zhao Y."/>
            <person name="Pandoh P."/>
            <person name="Moore R."/>
            <person name="Sperling F.A."/>
            <person name="Huber D.P."/>
            <person name="Birol I."/>
            <person name="Jones S.J."/>
            <person name="Bohlmann J."/>
        </authorList>
    </citation>
    <scope>NUCLEOTIDE SEQUENCE</scope>
</reference>
<feature type="region of interest" description="Disordered" evidence="24">
    <location>
        <begin position="578"/>
        <end position="600"/>
    </location>
</feature>
<keyword evidence="10" id="KW-0547">Nucleotide-binding</keyword>
<evidence type="ECO:0000256" key="6">
    <source>
        <dbReference type="ARBA" id="ARBA00022475"/>
    </source>
</evidence>
<evidence type="ECO:0000259" key="26">
    <source>
        <dbReference type="PROSITE" id="PS50125"/>
    </source>
</evidence>
<feature type="transmembrane region" description="Helical" evidence="25">
    <location>
        <begin position="230"/>
        <end position="253"/>
    </location>
</feature>
<dbReference type="FunFam" id="3.30.70.1230:FF:000014">
    <property type="entry name" value="adenylate cyclase type 9"/>
    <property type="match status" value="1"/>
</dbReference>
<comment type="catalytic activity">
    <reaction evidence="1">
        <text>ATP = 3',5'-cyclic AMP + diphosphate</text>
        <dbReference type="Rhea" id="RHEA:15389"/>
        <dbReference type="ChEBI" id="CHEBI:30616"/>
        <dbReference type="ChEBI" id="CHEBI:33019"/>
        <dbReference type="ChEBI" id="CHEBI:58165"/>
        <dbReference type="EC" id="4.6.1.1"/>
    </reaction>
</comment>
<dbReference type="Pfam" id="PF00211">
    <property type="entry name" value="Guanylate_cyc"/>
    <property type="match status" value="2"/>
</dbReference>
<sequence length="1380" mass="156811">MPAVQTNSDGYLKTETIQDDHPSDIVDEEQVQLSLDPKYQALFSQMSRESGCWGKFFPIPFERASHRSWWDPTFDSEILEDQYKKSAFPHNRFKFRYALWYIICVSTCWLIYRTGQGLLTDFADLTPMIILCLSILIYNILILWQTYTKFFQQHMVAIALGYALTLCLMFLAATGSAEFCNCIQLLILTYTLIPLKFYMALTLAIVYSVLFELSVSFLYKPTEEPDETLLTVFTRILSHVAIHLIGLHIYLMSNVRMRQTFMKVGQSLLVKKQLELETRLKDNMIHSLMPPSVASWLMREEETRRPSGESENNYIRSMFRPFNMDTKNNVSILFADIVGFTKMSGNKSAEELVEILNNLFQRFDDLCKDHSCEKISTLGDCYYCVSGCPTARPDHAQCCVEMGLSMIQAIKQFDQEKHESINMRVGIHTGTVLCGIVGTKRFKFDVWSNDVTLANKMESTGKPGMVHISEKTSMFLDNQYLLEDGECVSGLKTYFILGHKVDKCPSYQGSFRAEGRQKYGNSLQLFVSPPISTTSLSPHQRPRVLSCDTSHLKSPQNQNFLSPDSCIMKANSLPSILDSESEQDPPDGVQVENIKTPTSTASSGKYSIKLKNWKIPKFMRKTSTSSSKPDIDVDFVSGATDASEEGYQQVPTIIESTTANSKKKDSVTTLSSRHEDYPACKEPIDVKSYISLSRNDISLWNYSQGAELIRGGSYRGCGRSFNAEFAVLNRTGSSRSRRGRSPNLDSLEPLERARSNTVTVGNISRPKRSFDVQSRLPSIAMLDEEPPHSRKDSGIRSNSRRSSLQIDNRLINQESLQHRLSGYYTSSQISMNSVQVSKLVASDPQGPFFDKYGTCIQNLRKQSDRQLIKCVQDNSQSQGSYFTHPPLSPWTLFFQDSAIERAYRENVHLTNPSLEVSTLPNSGFTTYVDICVSFVVFLIVSATLAFVYGITPLWMATFAVCALLQLLNLGLCLVSVVKWSDRVCCGSRFYRWNLLGAILVSVPMLSALVNLTLDLELTLYHLKMYSYPLFVGLMHFCNFTQLNCWMKSGIATLISLGVASLLIAHQFVPQEAQPLATNGSVGLNQQDFEARQQWQLKNIELIVNIMMLLLFVWLLNREFEIGYRLSFHTNHMANKNKIVVETLKNQADYLIYNIVPEHVAEQLKKEAKYSENFKNVGIIFASIVNFNEMYDESFAGGREFLRVLNELIGDFDELLYREEFQCVEKIKTIGSTFMAASGLNSQMRARQLDPHEHLYTLMEFAMEMQDVVEKFNRDLLEFNLIIRIGYNFGDVTAAVIGNTKLYYDIWGDAVNIASRMDSTGVNGRIQVGRNCLAVLERRFEFEHRGLVYVKGKDNMDVYLLKKRRKELEGASPDFLTIPES</sequence>
<feature type="transmembrane region" description="Helical" evidence="25">
    <location>
        <begin position="1099"/>
        <end position="1116"/>
    </location>
</feature>
<keyword evidence="14" id="KW-0115">cAMP biosynthesis</keyword>
<evidence type="ECO:0000256" key="18">
    <source>
        <dbReference type="ARBA" id="ARBA00023239"/>
    </source>
</evidence>
<evidence type="ECO:0000256" key="4">
    <source>
        <dbReference type="ARBA" id="ARBA00004651"/>
    </source>
</evidence>
<proteinExistence type="inferred from homology"/>
<feature type="transmembrane region" description="Helical" evidence="25">
    <location>
        <begin position="150"/>
        <end position="173"/>
    </location>
</feature>
<dbReference type="GO" id="GO:0005886">
    <property type="term" value="C:plasma membrane"/>
    <property type="evidence" value="ECO:0007669"/>
    <property type="project" value="UniProtKB-SubCell"/>
</dbReference>
<evidence type="ECO:0000256" key="22">
    <source>
        <dbReference type="ARBA" id="ARBA00081427"/>
    </source>
</evidence>
<evidence type="ECO:0000256" key="15">
    <source>
        <dbReference type="ARBA" id="ARBA00023136"/>
    </source>
</evidence>
<evidence type="ECO:0000313" key="27">
    <source>
        <dbReference type="EMBL" id="ERL95567.1"/>
    </source>
</evidence>
<comment type="subcellular location">
    <subcellularLocation>
        <location evidence="4">Cell membrane</location>
        <topology evidence="4">Multi-pass membrane protein</topology>
    </subcellularLocation>
</comment>
<feature type="compositionally biased region" description="Basic and acidic residues" evidence="24">
    <location>
        <begin position="785"/>
        <end position="794"/>
    </location>
</feature>
<dbReference type="GO" id="GO:0007189">
    <property type="term" value="P:adenylate cyclase-activating G protein-coupled receptor signaling pathway"/>
    <property type="evidence" value="ECO:0007669"/>
    <property type="project" value="TreeGrafter"/>
</dbReference>
<dbReference type="InterPro" id="IPR001054">
    <property type="entry name" value="A/G_cyclase"/>
</dbReference>
<feature type="transmembrane region" description="Helical" evidence="25">
    <location>
        <begin position="927"/>
        <end position="948"/>
    </location>
</feature>
<evidence type="ECO:0000256" key="24">
    <source>
        <dbReference type="SAM" id="MobiDB-lite"/>
    </source>
</evidence>
<feature type="transmembrane region" description="Helical" evidence="25">
    <location>
        <begin position="95"/>
        <end position="112"/>
    </location>
</feature>
<feature type="transmembrane region" description="Helical" evidence="25">
    <location>
        <begin position="954"/>
        <end position="977"/>
    </location>
</feature>
<dbReference type="CDD" id="cd07302">
    <property type="entry name" value="CHD"/>
    <property type="match status" value="2"/>
</dbReference>
<evidence type="ECO:0000256" key="7">
    <source>
        <dbReference type="ARBA" id="ARBA00022692"/>
    </source>
</evidence>
<evidence type="ECO:0000256" key="3">
    <source>
        <dbReference type="ARBA" id="ARBA00001946"/>
    </source>
</evidence>
<feature type="compositionally biased region" description="Polar residues" evidence="24">
    <location>
        <begin position="795"/>
        <end position="804"/>
    </location>
</feature>
<keyword evidence="15 25" id="KW-0472">Membrane</keyword>
<accession>U4UR35</accession>
<dbReference type="STRING" id="77166.U4UR35"/>
<feature type="transmembrane region" description="Helical" evidence="25">
    <location>
        <begin position="989"/>
        <end position="1013"/>
    </location>
</feature>
<keyword evidence="9" id="KW-0677">Repeat</keyword>
<dbReference type="InterPro" id="IPR029787">
    <property type="entry name" value="Nucleotide_cyclase"/>
</dbReference>
<evidence type="ECO:0000256" key="19">
    <source>
        <dbReference type="ARBA" id="ARBA00070496"/>
    </source>
</evidence>
<dbReference type="GO" id="GO:0006171">
    <property type="term" value="P:cAMP biosynthetic process"/>
    <property type="evidence" value="ECO:0007669"/>
    <property type="project" value="UniProtKB-KW"/>
</dbReference>
<feature type="transmembrane region" description="Helical" evidence="25">
    <location>
        <begin position="185"/>
        <end position="210"/>
    </location>
</feature>
<keyword evidence="11" id="KW-0067">ATP-binding</keyword>
<comment type="cofactor">
    <cofactor evidence="2">
        <name>Mn(2+)</name>
        <dbReference type="ChEBI" id="CHEBI:29035"/>
    </cofactor>
</comment>
<evidence type="ECO:0000256" key="10">
    <source>
        <dbReference type="ARBA" id="ARBA00022741"/>
    </source>
</evidence>
<gene>
    <name evidence="27" type="ORF">D910_12828</name>
</gene>
<dbReference type="GO" id="GO:0046872">
    <property type="term" value="F:metal ion binding"/>
    <property type="evidence" value="ECO:0007669"/>
    <property type="project" value="UniProtKB-KW"/>
</dbReference>
<keyword evidence="16" id="KW-0325">Glycoprotein</keyword>
<dbReference type="FunFam" id="3.30.70.1230:FF:000008">
    <property type="entry name" value="Adenylate cyclase type 9"/>
    <property type="match status" value="1"/>
</dbReference>
<dbReference type="InterPro" id="IPR018297">
    <property type="entry name" value="A/G_cyclase_CS"/>
</dbReference>
<dbReference type="GO" id="GO:0035556">
    <property type="term" value="P:intracellular signal transduction"/>
    <property type="evidence" value="ECO:0007669"/>
    <property type="project" value="InterPro"/>
</dbReference>
<dbReference type="GO" id="GO:0004016">
    <property type="term" value="F:adenylate cyclase activity"/>
    <property type="evidence" value="ECO:0007669"/>
    <property type="project" value="UniProtKB-EC"/>
</dbReference>
<dbReference type="OrthoDB" id="10035433at2759"/>
<evidence type="ECO:0000256" key="8">
    <source>
        <dbReference type="ARBA" id="ARBA00022723"/>
    </source>
</evidence>
<evidence type="ECO:0000256" key="25">
    <source>
        <dbReference type="SAM" id="Phobius"/>
    </source>
</evidence>
<dbReference type="GO" id="GO:0005524">
    <property type="term" value="F:ATP binding"/>
    <property type="evidence" value="ECO:0007669"/>
    <property type="project" value="UniProtKB-KW"/>
</dbReference>
<dbReference type="Proteomes" id="UP000030742">
    <property type="component" value="Unassembled WGS sequence"/>
</dbReference>
<dbReference type="Gene3D" id="3.30.70.1230">
    <property type="entry name" value="Nucleotide cyclase"/>
    <property type="match status" value="2"/>
</dbReference>
<evidence type="ECO:0000256" key="11">
    <source>
        <dbReference type="ARBA" id="ARBA00022840"/>
    </source>
</evidence>
<dbReference type="SMART" id="SM00044">
    <property type="entry name" value="CYCc"/>
    <property type="match status" value="2"/>
</dbReference>
<name>U4UR35_DENPD</name>
<dbReference type="PROSITE" id="PS00452">
    <property type="entry name" value="GUANYLATE_CYCLASE_1"/>
    <property type="match status" value="1"/>
</dbReference>
<dbReference type="SUPFAM" id="SSF55073">
    <property type="entry name" value="Nucleotide cyclase"/>
    <property type="match status" value="2"/>
</dbReference>
<keyword evidence="7 25" id="KW-0812">Transmembrane</keyword>
<dbReference type="EC" id="4.6.1.1" evidence="5"/>
<evidence type="ECO:0000313" key="28">
    <source>
        <dbReference type="Proteomes" id="UP000030742"/>
    </source>
</evidence>
<feature type="domain" description="Guanylate cyclase" evidence="26">
    <location>
        <begin position="1177"/>
        <end position="1317"/>
    </location>
</feature>
<evidence type="ECO:0000256" key="16">
    <source>
        <dbReference type="ARBA" id="ARBA00023180"/>
    </source>
</evidence>
<comment type="cofactor">
    <cofactor evidence="3">
        <name>Mg(2+)</name>
        <dbReference type="ChEBI" id="CHEBI:18420"/>
    </cofactor>
</comment>
<feature type="transmembrane region" description="Helical" evidence="25">
    <location>
        <begin position="124"/>
        <end position="144"/>
    </location>
</feature>
<keyword evidence="13 25" id="KW-1133">Transmembrane helix</keyword>
<comment type="similarity">
    <text evidence="23">Belongs to the adenylyl cyclase class-4/guanylyl cyclase family.</text>
</comment>
<evidence type="ECO:0000256" key="2">
    <source>
        <dbReference type="ARBA" id="ARBA00001936"/>
    </source>
</evidence>
<evidence type="ECO:0000256" key="12">
    <source>
        <dbReference type="ARBA" id="ARBA00022842"/>
    </source>
</evidence>
<keyword evidence="12" id="KW-0460">Magnesium</keyword>
<organism evidence="27 28">
    <name type="scientific">Dendroctonus ponderosae</name>
    <name type="common">Mountain pine beetle</name>
    <dbReference type="NCBI Taxonomy" id="77166"/>
    <lineage>
        <taxon>Eukaryota</taxon>
        <taxon>Metazoa</taxon>
        <taxon>Ecdysozoa</taxon>
        <taxon>Arthropoda</taxon>
        <taxon>Hexapoda</taxon>
        <taxon>Insecta</taxon>
        <taxon>Pterygota</taxon>
        <taxon>Neoptera</taxon>
        <taxon>Endopterygota</taxon>
        <taxon>Coleoptera</taxon>
        <taxon>Polyphaga</taxon>
        <taxon>Cucujiformia</taxon>
        <taxon>Curculionidae</taxon>
        <taxon>Scolytinae</taxon>
        <taxon>Dendroctonus</taxon>
    </lineage>
</organism>
<evidence type="ECO:0000256" key="13">
    <source>
        <dbReference type="ARBA" id="ARBA00022989"/>
    </source>
</evidence>
<evidence type="ECO:0000256" key="23">
    <source>
        <dbReference type="RuleBase" id="RU000405"/>
    </source>
</evidence>
<dbReference type="PANTHER" id="PTHR45627">
    <property type="entry name" value="ADENYLATE CYCLASE TYPE 1"/>
    <property type="match status" value="1"/>
</dbReference>
<dbReference type="PROSITE" id="PS50125">
    <property type="entry name" value="GUANYLATE_CYCLASE_2"/>
    <property type="match status" value="2"/>
</dbReference>
<keyword evidence="17" id="KW-0464">Manganese</keyword>
<evidence type="ECO:0000256" key="1">
    <source>
        <dbReference type="ARBA" id="ARBA00001593"/>
    </source>
</evidence>
<evidence type="ECO:0000256" key="14">
    <source>
        <dbReference type="ARBA" id="ARBA00022998"/>
    </source>
</evidence>
<evidence type="ECO:0000256" key="20">
    <source>
        <dbReference type="ARBA" id="ARBA00081225"/>
    </source>
</evidence>
<feature type="region of interest" description="Disordered" evidence="24">
    <location>
        <begin position="730"/>
        <end position="804"/>
    </location>
</feature>
<evidence type="ECO:0000256" key="21">
    <source>
        <dbReference type="ARBA" id="ARBA00081232"/>
    </source>
</evidence>
<evidence type="ECO:0000256" key="9">
    <source>
        <dbReference type="ARBA" id="ARBA00022737"/>
    </source>
</evidence>
<keyword evidence="6" id="KW-1003">Cell membrane</keyword>
<evidence type="ECO:0000256" key="17">
    <source>
        <dbReference type="ARBA" id="ARBA00023211"/>
    </source>
</evidence>
<keyword evidence="8" id="KW-0479">Metal-binding</keyword>
<keyword evidence="18 23" id="KW-0456">Lyase</keyword>
<evidence type="ECO:0000256" key="5">
    <source>
        <dbReference type="ARBA" id="ARBA00012201"/>
    </source>
</evidence>
<feature type="domain" description="Guanylate cyclase" evidence="26">
    <location>
        <begin position="331"/>
        <end position="458"/>
    </location>
</feature>